<evidence type="ECO:0000259" key="2">
    <source>
        <dbReference type="Pfam" id="PF01613"/>
    </source>
</evidence>
<proteinExistence type="inferred from homology"/>
<evidence type="ECO:0000313" key="4">
    <source>
        <dbReference type="Proteomes" id="UP000019482"/>
    </source>
</evidence>
<protein>
    <recommendedName>
        <fullName evidence="2">Flavin reductase like domain-containing protein</fullName>
    </recommendedName>
</protein>
<evidence type="ECO:0000256" key="1">
    <source>
        <dbReference type="ARBA" id="ARBA00038054"/>
    </source>
</evidence>
<dbReference type="SUPFAM" id="SSF50475">
    <property type="entry name" value="FMN-binding split barrel"/>
    <property type="match status" value="1"/>
</dbReference>
<dbReference type="InterPro" id="IPR052174">
    <property type="entry name" value="Flavoredoxin"/>
</dbReference>
<dbReference type="AlphaFoldDB" id="W6N608"/>
<comment type="similarity">
    <text evidence="1">Belongs to the flavoredoxin family.</text>
</comment>
<dbReference type="OrthoDB" id="9791490at2"/>
<dbReference type="Pfam" id="PF01613">
    <property type="entry name" value="Flavin_Reduct"/>
    <property type="match status" value="1"/>
</dbReference>
<dbReference type="Proteomes" id="UP000019482">
    <property type="component" value="Unassembled WGS sequence"/>
</dbReference>
<feature type="domain" description="Flavin reductase like" evidence="2">
    <location>
        <begin position="24"/>
        <end position="168"/>
    </location>
</feature>
<comment type="caution">
    <text evidence="3">The sequence shown here is derived from an EMBL/GenBank/DDBJ whole genome shotgun (WGS) entry which is preliminary data.</text>
</comment>
<organism evidence="3 4">
    <name type="scientific">Clostridium tyrobutyricum DIVETGP</name>
    <dbReference type="NCBI Taxonomy" id="1408889"/>
    <lineage>
        <taxon>Bacteria</taxon>
        <taxon>Bacillati</taxon>
        <taxon>Bacillota</taxon>
        <taxon>Clostridia</taxon>
        <taxon>Eubacteriales</taxon>
        <taxon>Clostridiaceae</taxon>
        <taxon>Clostridium</taxon>
    </lineage>
</organism>
<dbReference type="GeneID" id="29419100"/>
<dbReference type="RefSeq" id="WP_017751541.1">
    <property type="nucleotide sequence ID" value="NZ_CBXI010000027.1"/>
</dbReference>
<name>W6N608_CLOTY</name>
<dbReference type="InterPro" id="IPR002563">
    <property type="entry name" value="Flavin_Rdtase-like_dom"/>
</dbReference>
<dbReference type="GO" id="GO:0010181">
    <property type="term" value="F:FMN binding"/>
    <property type="evidence" value="ECO:0007669"/>
    <property type="project" value="InterPro"/>
</dbReference>
<gene>
    <name evidence="3" type="ORF">CTDIVETGP_1650</name>
</gene>
<dbReference type="GO" id="GO:0016646">
    <property type="term" value="F:oxidoreductase activity, acting on the CH-NH group of donors, NAD or NADP as acceptor"/>
    <property type="evidence" value="ECO:0007669"/>
    <property type="project" value="UniProtKB-ARBA"/>
</dbReference>
<dbReference type="PANTHER" id="PTHR43567:SF5">
    <property type="entry name" value="HYPOTHETICAL CYTOSOLIC PROTEIN"/>
    <property type="match status" value="1"/>
</dbReference>
<dbReference type="EMBL" id="CBXI010000027">
    <property type="protein sequence ID" value="CDL91580.1"/>
    <property type="molecule type" value="Genomic_DNA"/>
</dbReference>
<evidence type="ECO:0000313" key="3">
    <source>
        <dbReference type="EMBL" id="CDL91580.1"/>
    </source>
</evidence>
<keyword evidence="4" id="KW-1185">Reference proteome</keyword>
<dbReference type="InterPro" id="IPR012349">
    <property type="entry name" value="Split_barrel_FMN-bd"/>
</dbReference>
<reference evidence="3 4" key="1">
    <citation type="journal article" date="2015" name="Genome Announc.">
        <title>Draft Genome Sequence of Clostridium tyrobutyricum Strain DIVETGP, Isolated from Cow's Milk for Grana Padano Production.</title>
        <authorList>
            <person name="Soggiu A."/>
            <person name="Piras C."/>
            <person name="Gaiarsa S."/>
            <person name="Sassera D."/>
            <person name="Roncada P."/>
            <person name="Bendixen E."/>
            <person name="Brasca M."/>
            <person name="Bonizzi L."/>
        </authorList>
    </citation>
    <scope>NUCLEOTIDE SEQUENCE [LARGE SCALE GENOMIC DNA]</scope>
    <source>
        <strain evidence="3 4">DIVETGP</strain>
    </source>
</reference>
<dbReference type="Gene3D" id="2.30.110.10">
    <property type="entry name" value="Electron Transport, Fmn-binding Protein, Chain A"/>
    <property type="match status" value="1"/>
</dbReference>
<dbReference type="PANTHER" id="PTHR43567">
    <property type="entry name" value="FLAVOREDOXIN-RELATED-RELATED"/>
    <property type="match status" value="1"/>
</dbReference>
<sequence>MKHINLEFTESLDKAIKHLRKQGAFLTAKIDDRVNTMTIGWGSIGIAWGKSIFTLFVRESRYTHEFVEKSGEFTISIPVNDDLKKALAFCGVKSGRDHDKIKECHLKLVPGEVISTPVIQGCGIYFECKTLYEQQMKADFLDKKINSQSYADGDYHTIYYAEIVNCYTLDK</sequence>
<accession>W6N608</accession>